<keyword evidence="2" id="KW-0689">Ribosomal protein</keyword>
<dbReference type="KEGG" id="som:SOMG_04854"/>
<accession>A0AAE9WFJ9</accession>
<dbReference type="Gene3D" id="3.90.79.10">
    <property type="entry name" value="Nucleoside Triphosphate Pyrophosphohydrolase"/>
    <property type="match status" value="1"/>
</dbReference>
<evidence type="ECO:0000313" key="2">
    <source>
        <dbReference type="EMBL" id="WBW75255.1"/>
    </source>
</evidence>
<sequence>MIRFFSRQISTKPHFYAQFVRNAQHRHISTGCSVGTILIRSPILTRTPSEFEKSVYKYNAELWNELSAPLPKEFYFKKGSVGEKDWKTRQKDLEGRESPFQAIFENEHKLMEDNALSDPSTYLQPRITEADQAGDVHSTQRCLEKSLFLLIKPTKDAEWQFPIVPIESDQKALHLLCQEQLQNILDEQSLVWFVANHPIGLIKQDEKKLFLLRARLVQGLRVPKVENVFDWAWSSYEELPNRLSPTTWNSVKDILHDRL</sequence>
<dbReference type="GO" id="GO:0005762">
    <property type="term" value="C:mitochondrial large ribosomal subunit"/>
    <property type="evidence" value="ECO:0007669"/>
    <property type="project" value="TreeGrafter"/>
</dbReference>
<dbReference type="GeneID" id="80878320"/>
<evidence type="ECO:0000313" key="3">
    <source>
        <dbReference type="Proteomes" id="UP001212411"/>
    </source>
</evidence>
<feature type="domain" description="Large ribosomal subunit protein mL46 N-terminal" evidence="1">
    <location>
        <begin position="32"/>
        <end position="131"/>
    </location>
</feature>
<name>A0AAE9WFJ9_9SCHI</name>
<evidence type="ECO:0000259" key="1">
    <source>
        <dbReference type="Pfam" id="PF11788"/>
    </source>
</evidence>
<dbReference type="PANTHER" id="PTHR13124">
    <property type="entry name" value="39S RIBOSOMAL PROTEIN L46, MITOCHONDRIAL PRECURSOR-RELATED"/>
    <property type="match status" value="1"/>
</dbReference>
<dbReference type="GO" id="GO:0003735">
    <property type="term" value="F:structural constituent of ribosome"/>
    <property type="evidence" value="ECO:0007669"/>
    <property type="project" value="InterPro"/>
</dbReference>
<protein>
    <submittedName>
        <fullName evidence="2">Mitochondrial ribosomal protein subunit L46</fullName>
    </submittedName>
</protein>
<dbReference type="EMBL" id="CP115613">
    <property type="protein sequence ID" value="WBW75255.1"/>
    <property type="molecule type" value="Genomic_DNA"/>
</dbReference>
<keyword evidence="3" id="KW-1185">Reference proteome</keyword>
<reference evidence="2 3" key="1">
    <citation type="journal article" date="2023" name="G3 (Bethesda)">
        <title>A high-quality reference genome for the fission yeast Schizosaccharomyces osmophilus.</title>
        <authorList>
            <person name="Jia G.S."/>
            <person name="Zhang W.C."/>
            <person name="Liang Y."/>
            <person name="Liu X.H."/>
            <person name="Rhind N."/>
            <person name="Pidoux A."/>
            <person name="Brysch-Herzberg M."/>
            <person name="Du L.L."/>
        </authorList>
    </citation>
    <scope>NUCLEOTIDE SEQUENCE [LARGE SCALE GENOMIC DNA]</scope>
    <source>
        <strain evidence="2 3">CBS 15793</strain>
    </source>
</reference>
<gene>
    <name evidence="2" type="primary">mrpl17</name>
    <name evidence="2" type="ORF">SOMG_04854</name>
</gene>
<dbReference type="InterPro" id="IPR040008">
    <property type="entry name" value="Ribosomal_mL46"/>
</dbReference>
<proteinExistence type="predicted"/>
<dbReference type="Proteomes" id="UP001212411">
    <property type="component" value="Chromosome 3"/>
</dbReference>
<dbReference type="AlphaFoldDB" id="A0AAE9WFJ9"/>
<keyword evidence="2" id="KW-0687">Ribonucleoprotein</keyword>
<organism evidence="2 3">
    <name type="scientific">Schizosaccharomyces osmophilus</name>
    <dbReference type="NCBI Taxonomy" id="2545709"/>
    <lineage>
        <taxon>Eukaryota</taxon>
        <taxon>Fungi</taxon>
        <taxon>Dikarya</taxon>
        <taxon>Ascomycota</taxon>
        <taxon>Taphrinomycotina</taxon>
        <taxon>Schizosaccharomycetes</taxon>
        <taxon>Schizosaccharomycetales</taxon>
        <taxon>Schizosaccharomycetaceae</taxon>
        <taxon>Schizosaccharomyces</taxon>
    </lineage>
</organism>
<dbReference type="RefSeq" id="XP_056039498.1">
    <property type="nucleotide sequence ID" value="XM_056183631.1"/>
</dbReference>
<dbReference type="InterPro" id="IPR021757">
    <property type="entry name" value="Ribosomal_mL46_N"/>
</dbReference>
<dbReference type="PANTHER" id="PTHR13124:SF12">
    <property type="entry name" value="LARGE RIBOSOMAL SUBUNIT PROTEIN ML46"/>
    <property type="match status" value="1"/>
</dbReference>
<dbReference type="Pfam" id="PF11788">
    <property type="entry name" value="MRP-L46"/>
    <property type="match status" value="1"/>
</dbReference>